<proteinExistence type="predicted"/>
<feature type="compositionally biased region" description="Polar residues" evidence="1">
    <location>
        <begin position="142"/>
        <end position="151"/>
    </location>
</feature>
<dbReference type="PANTHER" id="PTHR37721:SF1">
    <property type="entry name" value="OS05G0464200 PROTEIN"/>
    <property type="match status" value="1"/>
</dbReference>
<protein>
    <submittedName>
        <fullName evidence="2">Uncharacterized protein</fullName>
    </submittedName>
</protein>
<feature type="compositionally biased region" description="Low complexity" evidence="1">
    <location>
        <begin position="125"/>
        <end position="141"/>
    </location>
</feature>
<dbReference type="OrthoDB" id="1729447at2759"/>
<dbReference type="PANTHER" id="PTHR37721">
    <property type="entry name" value="OS05G0464200 PROTEIN"/>
    <property type="match status" value="1"/>
</dbReference>
<gene>
    <name evidence="2" type="ORF">F0562_021843</name>
</gene>
<feature type="region of interest" description="Disordered" evidence="1">
    <location>
        <begin position="122"/>
        <end position="151"/>
    </location>
</feature>
<evidence type="ECO:0000313" key="2">
    <source>
        <dbReference type="EMBL" id="KAA8543980.1"/>
    </source>
</evidence>
<accession>A0A5J5BPB4</accession>
<dbReference type="AlphaFoldDB" id="A0A5J5BPB4"/>
<organism evidence="2 3">
    <name type="scientific">Nyssa sinensis</name>
    <dbReference type="NCBI Taxonomy" id="561372"/>
    <lineage>
        <taxon>Eukaryota</taxon>
        <taxon>Viridiplantae</taxon>
        <taxon>Streptophyta</taxon>
        <taxon>Embryophyta</taxon>
        <taxon>Tracheophyta</taxon>
        <taxon>Spermatophyta</taxon>
        <taxon>Magnoliopsida</taxon>
        <taxon>eudicotyledons</taxon>
        <taxon>Gunneridae</taxon>
        <taxon>Pentapetalae</taxon>
        <taxon>asterids</taxon>
        <taxon>Cornales</taxon>
        <taxon>Nyssaceae</taxon>
        <taxon>Nyssa</taxon>
    </lineage>
</organism>
<feature type="compositionally biased region" description="Polar residues" evidence="1">
    <location>
        <begin position="74"/>
        <end position="89"/>
    </location>
</feature>
<sequence>MPIFSPTGVIQWALETEILVIQNHGEERSLVLLTGQPTKNQHPQLTFRSCASATEETSIVISLSVSWHITDLSMATASSNPSKKQNTNAPPKRGQIKAQMFESFVQTVTSVVSKAKEALGNIRRGSGSDSSSASTSPLPSAYNSDGNSNVL</sequence>
<name>A0A5J5BPB4_9ASTE</name>
<feature type="region of interest" description="Disordered" evidence="1">
    <location>
        <begin position="74"/>
        <end position="95"/>
    </location>
</feature>
<evidence type="ECO:0000256" key="1">
    <source>
        <dbReference type="SAM" id="MobiDB-lite"/>
    </source>
</evidence>
<dbReference type="EMBL" id="CM018034">
    <property type="protein sequence ID" value="KAA8543980.1"/>
    <property type="molecule type" value="Genomic_DNA"/>
</dbReference>
<dbReference type="Proteomes" id="UP000325577">
    <property type="component" value="Linkage Group LG11"/>
</dbReference>
<evidence type="ECO:0000313" key="3">
    <source>
        <dbReference type="Proteomes" id="UP000325577"/>
    </source>
</evidence>
<keyword evidence="3" id="KW-1185">Reference proteome</keyword>
<reference evidence="2 3" key="1">
    <citation type="submission" date="2019-09" db="EMBL/GenBank/DDBJ databases">
        <title>A chromosome-level genome assembly of the Chinese tupelo Nyssa sinensis.</title>
        <authorList>
            <person name="Yang X."/>
            <person name="Kang M."/>
            <person name="Yang Y."/>
            <person name="Xiong H."/>
            <person name="Wang M."/>
            <person name="Zhang Z."/>
            <person name="Wang Z."/>
            <person name="Wu H."/>
            <person name="Ma T."/>
            <person name="Liu J."/>
            <person name="Xi Z."/>
        </authorList>
    </citation>
    <scope>NUCLEOTIDE SEQUENCE [LARGE SCALE GENOMIC DNA]</scope>
    <source>
        <strain evidence="2">J267</strain>
        <tissue evidence="2">Leaf</tissue>
    </source>
</reference>